<reference evidence="1" key="1">
    <citation type="submission" date="2022-04" db="EMBL/GenBank/DDBJ databases">
        <title>Jade perch genome.</title>
        <authorList>
            <person name="Chao B."/>
        </authorList>
    </citation>
    <scope>NUCLEOTIDE SEQUENCE</scope>
    <source>
        <strain evidence="1">CB-2022</strain>
    </source>
</reference>
<keyword evidence="2" id="KW-1185">Reference proteome</keyword>
<organism evidence="1 2">
    <name type="scientific">Scortum barcoo</name>
    <name type="common">barcoo grunter</name>
    <dbReference type="NCBI Taxonomy" id="214431"/>
    <lineage>
        <taxon>Eukaryota</taxon>
        <taxon>Metazoa</taxon>
        <taxon>Chordata</taxon>
        <taxon>Craniata</taxon>
        <taxon>Vertebrata</taxon>
        <taxon>Euteleostomi</taxon>
        <taxon>Actinopterygii</taxon>
        <taxon>Neopterygii</taxon>
        <taxon>Teleostei</taxon>
        <taxon>Neoteleostei</taxon>
        <taxon>Acanthomorphata</taxon>
        <taxon>Eupercaria</taxon>
        <taxon>Centrarchiformes</taxon>
        <taxon>Terapontoidei</taxon>
        <taxon>Terapontidae</taxon>
        <taxon>Scortum</taxon>
    </lineage>
</organism>
<evidence type="ECO:0000313" key="1">
    <source>
        <dbReference type="EMBL" id="KAI3351417.1"/>
    </source>
</evidence>
<comment type="caution">
    <text evidence="1">The sequence shown here is derived from an EMBL/GenBank/DDBJ whole genome shotgun (WGS) entry which is preliminary data.</text>
</comment>
<dbReference type="Proteomes" id="UP000831701">
    <property type="component" value="Chromosome 24"/>
</dbReference>
<sequence>MQYLKENNLHRTLATLQEETTVSLNTVDSIESFVADINSGHWDTVLQAIQSLKLPDKTLIDLYEQVVLELIELRELGAARSLLRQTDPMIMLKQTQPERYIHLENLLARSYFDPRGGESKPDEDYSCEEFLMFVFPAVQAYPDGSSKEKRRAAIAQALAGEVSVVPPSRLMALLGQSLKWQQHQGLLPPGMTIDLFRGKAAVKDVEEERFPTQLARHIKVRRIVEVWTEISRGVFPVLPRRSVVPGDRLCGRLHRGLELHHRQDQKGSDLKYQAQDNFMMMDDAVLCMCFSRDTEMLATGAQDGKIKVWKIQSGQCLRRFERAHSKGVTCVSFCKDSSQLLSASFDQTIRIHGLKSGKTLKEFRGHSSFVNEATFTPDGHHIISASSDGTVKVWNMKTTECTNTFKPLGTSAGTDITVNNVILLPKNPEHFVVCNRSNTVVIMNMQGQIVRSFSSGKREGGDFVCCTLSPRGEWIYCVGEDFVLYCFSTVTGKLERTLTVHEKDVIGIAHHPHQNLIGTYSEDGLLKLWKPVGEVFLQGSVIMAGFLHFFLLLFLHCASFLLISARPEGDTATVRSTVSSDAAFTTTGSLFSAGKTTEAPTTGFTTSYSKSTSKPPKTTTTEALTEDTKAAERAEPRKDTEEEGPLELERRSTRSVKVAKKLKTIPKEPKLFTSKVQVIKKAKPQVKQSVSQSAATEPVPRISHKTKLEHEEHCRLPALLLCPLLSSYNNVQMLNKSLSTISECPPLGLESLKVKDTQLRASSFRRRGLGPHRGRLNIQSGIEDGDIYDGAWCAQYRDKKQWLEVDARRLTRFTGVILQGRNSIWSWDVVHTYKVQFSNDTLVWKPCMNGTEEAMMEASGDAGARLIYVNRSTDTVSGHSPWLEGRAAALQFLANTVLSEREEEGDDEGGICSDILLSFINSLENWQWENIRERMRQPLTQAHLAQVSRRIVRVVLELVFQLLVPTLMDRLQSEDFSGASDSESHEMNSHGEEEAQRKVSSSSSVKTPVDSLEASVVMHDLHRSSAASEQQQPQEGRRRTELAGRADQPGQAGHLLEGPGRQARHYVSPRETECERRARMTADSRGPNSEVSQPMRCSLSFTHPSKQVYLFTEEAVKHLLKSFILPPPSWGMMIQVQSSPSSSRGQESAEDYEAVIDTYSRLMADEVMEGLSRTSAASRLSRDDGDMLPTEREEKKNIVQYFHEFLNKIKRKWGTLINKLEKLLCLWLFRMPDQVFEGNQDAETPVLALFNTSTVARYIRINPQSWYQNGTQGDICLRAEVLGCTVPDPNNIYPWQTEPMGSRDKLDFRHHNYKEMRKLMKSVNEECPDITRIYSIGKSYTGLKLYVMEISDNPGKHELGEPEFRYVAGMHGNEVLGRELLLNLMQYMCQEYKRGDQRVIHLIKETRIHLLPSMNPDGYEMAFKKGSELAGWALGRYSYEGIDMNHNFADLNSVMWTAIELEKDPSKLINHYFPIPEQQYTSEDAFVASETRAVINWMQNIPFVLSANLHGGELVVTYPFDMTRDWAPREHTPTSDESFFRWLATAYASTNQVMSNPDRRPCHNKDFLRYNNIINGADWHNVPGSMNDFSYLHTNCFEVTVELSCDKFPHASELPVEWENNRESLLVYMEQVHRGIKGVVRDKDTEAGIPDAIIKVDDIDHHIRSVADGDYWRLLNPGEYRVTASAEGYLPSSRTCQVMYDHFPTICDFHLTKIPKQRLKDILAKGGKLPKDLQLRLRQLRLRKLRVSTKTLNQRRAAAAKRAKRV</sequence>
<dbReference type="EMBL" id="CM041554">
    <property type="protein sequence ID" value="KAI3351417.1"/>
    <property type="molecule type" value="Genomic_DNA"/>
</dbReference>
<gene>
    <name evidence="1" type="ORF">L3Q82_020273</name>
</gene>
<protein>
    <submittedName>
        <fullName evidence="1">Uncharacterized protein</fullName>
    </submittedName>
</protein>
<name>A0ACB8V6T9_9TELE</name>
<evidence type="ECO:0000313" key="2">
    <source>
        <dbReference type="Proteomes" id="UP000831701"/>
    </source>
</evidence>
<accession>A0ACB8V6T9</accession>
<proteinExistence type="predicted"/>